<organism evidence="1 2">
    <name type="scientific">Chromobacterium fluminis</name>
    <dbReference type="NCBI Taxonomy" id="3044269"/>
    <lineage>
        <taxon>Bacteria</taxon>
        <taxon>Pseudomonadati</taxon>
        <taxon>Pseudomonadota</taxon>
        <taxon>Betaproteobacteria</taxon>
        <taxon>Neisseriales</taxon>
        <taxon>Chromobacteriaceae</taxon>
        <taxon>Chromobacterium</taxon>
    </lineage>
</organism>
<reference evidence="1 2" key="1">
    <citation type="submission" date="2020-03" db="EMBL/GenBank/DDBJ databases">
        <title>Draft genome sequence of environmentally isolated cultures.</title>
        <authorList>
            <person name="Wilson H.S."/>
            <person name="De Leon M.E."/>
        </authorList>
    </citation>
    <scope>NUCLEOTIDE SEQUENCE [LARGE SCALE GENOMIC DNA]</scope>
    <source>
        <strain evidence="1 2">HSC-31F16</strain>
    </source>
</reference>
<proteinExistence type="predicted"/>
<dbReference type="Proteomes" id="UP001515641">
    <property type="component" value="Unassembled WGS sequence"/>
</dbReference>
<comment type="caution">
    <text evidence="1">The sequence shown here is derived from an EMBL/GenBank/DDBJ whole genome shotgun (WGS) entry which is preliminary data.</text>
</comment>
<evidence type="ECO:0000313" key="2">
    <source>
        <dbReference type="Proteomes" id="UP001515641"/>
    </source>
</evidence>
<dbReference type="EMBL" id="JAAOMA010000004">
    <property type="protein sequence ID" value="NHR04570.1"/>
    <property type="molecule type" value="Genomic_DNA"/>
</dbReference>
<protein>
    <submittedName>
        <fullName evidence="1">Uncharacterized protein</fullName>
    </submittedName>
</protein>
<accession>A0ABX0KYJ6</accession>
<gene>
    <name evidence="1" type="ORF">HA052_05105</name>
</gene>
<evidence type="ECO:0000313" key="1">
    <source>
        <dbReference type="EMBL" id="NHR04570.1"/>
    </source>
</evidence>
<keyword evidence="2" id="KW-1185">Reference proteome</keyword>
<sequence length="185" mass="20899">MTFQYLRQNVTKLSPIGHPNLRLQDIHPSKSPAYSQNLHRWMRQRGHAYRSGGVADTVYRVLPGNKLATMYGAGTLFIGHPYSQYEDDTDFSGAPLIGVLCHGSKAGSSCFPGAIHSLEEIKGFWDRYLQVGRCAIDPEHKQHFIGGHRFVIKGDLRECLWCGVRHRIITQSVMTPKTVTTYEQI</sequence>
<name>A0ABX0KYJ6_9NEIS</name>
<dbReference type="RefSeq" id="WP_166451080.1">
    <property type="nucleotide sequence ID" value="NZ_JAAOMA010000004.1"/>
</dbReference>